<protein>
    <submittedName>
        <fullName evidence="1">Uncharacterized protein</fullName>
    </submittedName>
</protein>
<sequence>MDEKQAYEMLRSVYTNELMMEEKRRVLKILYRHLEEQAAELAVADELAEGAGKRVKRYKEYAYMPGNTLLKSVQFVFNTARGDPTAGEPDASIHVKRIYKALYQAPAARAPVIPDYFWRTPLGVACLTAEQGIAAVYDIIEELEQIHRTE</sequence>
<gene>
    <name evidence="1" type="ORF">ATL39_3184</name>
</gene>
<proteinExistence type="predicted"/>
<dbReference type="Proteomes" id="UP000285120">
    <property type="component" value="Unassembled WGS sequence"/>
</dbReference>
<reference evidence="1 2" key="1">
    <citation type="submission" date="2018-09" db="EMBL/GenBank/DDBJ databases">
        <title>Genomic Encyclopedia of Archaeal and Bacterial Type Strains, Phase II (KMG-II): from individual species to whole genera.</title>
        <authorList>
            <person name="Goeker M."/>
        </authorList>
    </citation>
    <scope>NUCLEOTIDE SEQUENCE [LARGE SCALE GENOMIC DNA]</scope>
    <source>
        <strain evidence="1 2">DSM 17008</strain>
    </source>
</reference>
<dbReference type="AlphaFoldDB" id="A0A419UX97"/>
<evidence type="ECO:0000313" key="2">
    <source>
        <dbReference type="Proteomes" id="UP000285120"/>
    </source>
</evidence>
<dbReference type="EMBL" id="RAPK01000011">
    <property type="protein sequence ID" value="RKD69757.1"/>
    <property type="molecule type" value="Genomic_DNA"/>
</dbReference>
<name>A0A419UX97_9BACL</name>
<dbReference type="RefSeq" id="WP_120194312.1">
    <property type="nucleotide sequence ID" value="NZ_RAPK01000011.1"/>
</dbReference>
<comment type="caution">
    <text evidence="1">The sequence shown here is derived from an EMBL/GenBank/DDBJ whole genome shotgun (WGS) entry which is preliminary data.</text>
</comment>
<evidence type="ECO:0000313" key="1">
    <source>
        <dbReference type="EMBL" id="RKD69757.1"/>
    </source>
</evidence>
<dbReference type="OrthoDB" id="2964969at2"/>
<keyword evidence="2" id="KW-1185">Reference proteome</keyword>
<accession>A0A419UX97</accession>
<organism evidence="1 2">
    <name type="scientific">Sinobaca qinghaiensis</name>
    <dbReference type="NCBI Taxonomy" id="342944"/>
    <lineage>
        <taxon>Bacteria</taxon>
        <taxon>Bacillati</taxon>
        <taxon>Bacillota</taxon>
        <taxon>Bacilli</taxon>
        <taxon>Bacillales</taxon>
        <taxon>Sporolactobacillaceae</taxon>
        <taxon>Sinobaca</taxon>
    </lineage>
</organism>